<sequence length="53" mass="5830">MSQDELIIIYGGIQVEPDVATLNVNVEPYIWKAVTTNTTNNAPIRSPSFHSAI</sequence>
<feature type="non-terminal residue" evidence="1">
    <location>
        <position position="53"/>
    </location>
</feature>
<keyword evidence="2" id="KW-1185">Reference proteome</keyword>
<gene>
    <name evidence="1" type="ORF">GMARGA_LOCUS6189</name>
</gene>
<dbReference type="EMBL" id="CAJVQB010002761">
    <property type="protein sequence ID" value="CAG8586230.1"/>
    <property type="molecule type" value="Genomic_DNA"/>
</dbReference>
<accession>A0ABN7UFT1</accession>
<dbReference type="Proteomes" id="UP000789901">
    <property type="component" value="Unassembled WGS sequence"/>
</dbReference>
<evidence type="ECO:0000313" key="1">
    <source>
        <dbReference type="EMBL" id="CAG8586230.1"/>
    </source>
</evidence>
<protein>
    <submittedName>
        <fullName evidence="1">36108_t:CDS:1</fullName>
    </submittedName>
</protein>
<evidence type="ECO:0000313" key="2">
    <source>
        <dbReference type="Proteomes" id="UP000789901"/>
    </source>
</evidence>
<comment type="caution">
    <text evidence="1">The sequence shown here is derived from an EMBL/GenBank/DDBJ whole genome shotgun (WGS) entry which is preliminary data.</text>
</comment>
<organism evidence="1 2">
    <name type="scientific">Gigaspora margarita</name>
    <dbReference type="NCBI Taxonomy" id="4874"/>
    <lineage>
        <taxon>Eukaryota</taxon>
        <taxon>Fungi</taxon>
        <taxon>Fungi incertae sedis</taxon>
        <taxon>Mucoromycota</taxon>
        <taxon>Glomeromycotina</taxon>
        <taxon>Glomeromycetes</taxon>
        <taxon>Diversisporales</taxon>
        <taxon>Gigasporaceae</taxon>
        <taxon>Gigaspora</taxon>
    </lineage>
</organism>
<proteinExistence type="predicted"/>
<reference evidence="1 2" key="1">
    <citation type="submission" date="2021-06" db="EMBL/GenBank/DDBJ databases">
        <authorList>
            <person name="Kallberg Y."/>
            <person name="Tangrot J."/>
            <person name="Rosling A."/>
        </authorList>
    </citation>
    <scope>NUCLEOTIDE SEQUENCE [LARGE SCALE GENOMIC DNA]</scope>
    <source>
        <strain evidence="1 2">120-4 pot B 10/14</strain>
    </source>
</reference>
<name>A0ABN7UFT1_GIGMA</name>